<protein>
    <submittedName>
        <fullName evidence="1">Uncharacterized protein</fullName>
    </submittedName>
</protein>
<sequence length="49" mass="5429">MALALDGIQKEGIAAAAERAAARFRNERREISSDFMVNILDKLLMFACT</sequence>
<accession>B7B6N7</accession>
<dbReference type="STRING" id="537006.PRABACTJOHN_00682"/>
<reference evidence="1 2" key="1">
    <citation type="submission" date="2008-10" db="EMBL/GenBank/DDBJ databases">
        <title>Draft genome sequence of Parabacteroides johnsonii (DSM 18315).</title>
        <authorList>
            <person name="Sudarsanam P."/>
            <person name="Ley R."/>
            <person name="Guruge J."/>
            <person name="Turnbaugh P.J."/>
            <person name="Mahowald M."/>
            <person name="Liep D."/>
            <person name="Gordon J."/>
        </authorList>
    </citation>
    <scope>NUCLEOTIDE SEQUENCE [LARGE SCALE GENOMIC DNA]</scope>
    <source>
        <strain evidence="1 2">DSM 18315</strain>
    </source>
</reference>
<comment type="caution">
    <text evidence="1">The sequence shown here is derived from an EMBL/GenBank/DDBJ whole genome shotgun (WGS) entry which is preliminary data.</text>
</comment>
<dbReference type="Proteomes" id="UP000005510">
    <property type="component" value="Unassembled WGS sequence"/>
</dbReference>
<gene>
    <name evidence="1" type="ORF">PRABACTJOHN_00682</name>
</gene>
<evidence type="ECO:0000313" key="1">
    <source>
        <dbReference type="EMBL" id="EEC97894.1"/>
    </source>
</evidence>
<name>B7B6N7_9BACT</name>
<reference evidence="1 2" key="2">
    <citation type="submission" date="2008-10" db="EMBL/GenBank/DDBJ databases">
        <authorList>
            <person name="Fulton L."/>
            <person name="Clifton S."/>
            <person name="Fulton B."/>
            <person name="Xu J."/>
            <person name="Minx P."/>
            <person name="Pepin K.H."/>
            <person name="Johnson M."/>
            <person name="Bhonagiri V."/>
            <person name="Nash W.E."/>
            <person name="Mardis E.R."/>
            <person name="Wilson R.K."/>
        </authorList>
    </citation>
    <scope>NUCLEOTIDE SEQUENCE [LARGE SCALE GENOMIC DNA]</scope>
    <source>
        <strain evidence="1 2">DSM 18315</strain>
    </source>
</reference>
<dbReference type="HOGENOM" id="CLU_3138745_0_0_10"/>
<dbReference type="EMBL" id="ABYH01000047">
    <property type="protein sequence ID" value="EEC97894.1"/>
    <property type="molecule type" value="Genomic_DNA"/>
</dbReference>
<dbReference type="AlphaFoldDB" id="B7B6N7"/>
<proteinExistence type="predicted"/>
<evidence type="ECO:0000313" key="2">
    <source>
        <dbReference type="Proteomes" id="UP000005510"/>
    </source>
</evidence>
<organism evidence="1 2">
    <name type="scientific">Parabacteroides johnsonii DSM 18315</name>
    <dbReference type="NCBI Taxonomy" id="537006"/>
    <lineage>
        <taxon>Bacteria</taxon>
        <taxon>Pseudomonadati</taxon>
        <taxon>Bacteroidota</taxon>
        <taxon>Bacteroidia</taxon>
        <taxon>Bacteroidales</taxon>
        <taxon>Tannerellaceae</taxon>
        <taxon>Parabacteroides</taxon>
    </lineage>
</organism>